<evidence type="ECO:0000313" key="1">
    <source>
        <dbReference type="EMBL" id="ABR16261.1"/>
    </source>
</evidence>
<proteinExistence type="evidence at transcript level"/>
<protein>
    <submittedName>
        <fullName evidence="1">Uncharacterized protein</fullName>
    </submittedName>
</protein>
<accession>B8LKT1</accession>
<dbReference type="EMBL" id="EF676354">
    <property type="protein sequence ID" value="ABR16261.1"/>
    <property type="molecule type" value="mRNA"/>
</dbReference>
<organism evidence="1">
    <name type="scientific">Picea sitchensis</name>
    <name type="common">Sitka spruce</name>
    <name type="synonym">Pinus sitchensis</name>
    <dbReference type="NCBI Taxonomy" id="3332"/>
    <lineage>
        <taxon>Eukaryota</taxon>
        <taxon>Viridiplantae</taxon>
        <taxon>Streptophyta</taxon>
        <taxon>Embryophyta</taxon>
        <taxon>Tracheophyta</taxon>
        <taxon>Spermatophyta</taxon>
        <taxon>Pinopsida</taxon>
        <taxon>Pinidae</taxon>
        <taxon>Conifers I</taxon>
        <taxon>Pinales</taxon>
        <taxon>Pinaceae</taxon>
        <taxon>Picea</taxon>
    </lineage>
</organism>
<reference evidence="1" key="1">
    <citation type="submission" date="2007-06" db="EMBL/GenBank/DDBJ databases">
        <title>Full length cDNA sequences from Sitka Spruce (Picea sitchensis).</title>
        <authorList>
            <person name="Ralph S.G."/>
            <person name="Chun H.E."/>
            <person name="Liao N."/>
            <person name="Ali J."/>
            <person name="Reid K."/>
            <person name="Kolosova N."/>
            <person name="Cooper N."/>
            <person name="Cullis C."/>
            <person name="Jancsik S."/>
            <person name="Moore R."/>
            <person name="Mayo M."/>
            <person name="Wagner S."/>
            <person name="Holt R.A."/>
            <person name="Jones S.J.M."/>
            <person name="Marra M.A."/>
            <person name="Ritland C.E."/>
            <person name="Ritland K."/>
            <person name="Bohlmann J."/>
        </authorList>
    </citation>
    <scope>NUCLEOTIDE SEQUENCE</scope>
    <source>
        <tissue evidence="1">Green portion of the leader tissue</tissue>
    </source>
</reference>
<name>B8LKT1_PICSI</name>
<dbReference type="AlphaFoldDB" id="B8LKT1"/>
<sequence>MLPREKLRSTKMAKGESMVTYLTKFTQIRDELTTVREAVYEAVYKTELVRTTLDGFTK</sequence>